<feature type="transmembrane region" description="Helical" evidence="1">
    <location>
        <begin position="79"/>
        <end position="96"/>
    </location>
</feature>
<dbReference type="GO" id="GO:0016747">
    <property type="term" value="F:acyltransferase activity, transferring groups other than amino-acyl groups"/>
    <property type="evidence" value="ECO:0007669"/>
    <property type="project" value="InterPro"/>
</dbReference>
<dbReference type="RefSeq" id="WP_109658052.1">
    <property type="nucleotide sequence ID" value="NZ_CP029145.1"/>
</dbReference>
<evidence type="ECO:0000313" key="3">
    <source>
        <dbReference type="EMBL" id="AWM35033.1"/>
    </source>
</evidence>
<sequence>MKRHFEVLDGLRGTAALLVVAFHLLGSFFHNYQDNPLRHGYLAVDFFFLLSGFVVGYAYDDRWPALTVRDFLRLRLVRLHPLVVLGVAVAALCYWFDPYVEGLQRGAGLQLVLSMALGALLLPSPPLPNRIAMTQLNSPGWSLLQEYLANIAYALVGRRLGPRALLAVVALAGTALVVLAVHHGHLHGGWRWDNLRMAPVRVAFPFAAGLLLYRRGIRIRLPGAYWVLSVLLGAVLAAPAFQPAGPYEAFCVVVVFPFIVAAGAGTYSAGRLGGLCRAAGRLSYPLYLLHFPFVEIFAHWVNATNPSFPRAAAMMGALFGFFLVLAWAALRFYDAPVRAWLSARAQRQQPTPQLRNG</sequence>
<keyword evidence="1" id="KW-1133">Transmembrane helix</keyword>
<feature type="transmembrane region" description="Helical" evidence="1">
    <location>
        <begin position="313"/>
        <end position="333"/>
    </location>
</feature>
<evidence type="ECO:0000256" key="1">
    <source>
        <dbReference type="SAM" id="Phobius"/>
    </source>
</evidence>
<name>A0A2Z3GMQ4_9BACT</name>
<dbReference type="InterPro" id="IPR002656">
    <property type="entry name" value="Acyl_transf_3_dom"/>
</dbReference>
<dbReference type="OrthoDB" id="9796461at2"/>
<reference evidence="4" key="1">
    <citation type="submission" date="2018-04" db="EMBL/GenBank/DDBJ databases">
        <title>Complete genome of Antarctic heterotrophic bacterium Hymenobacter nivis.</title>
        <authorList>
            <person name="Terashima M."/>
        </authorList>
    </citation>
    <scope>NUCLEOTIDE SEQUENCE [LARGE SCALE GENOMIC DNA]</scope>
    <source>
        <strain evidence="4">NBRC 111535</strain>
    </source>
</reference>
<feature type="transmembrane region" description="Helical" evidence="1">
    <location>
        <begin position="41"/>
        <end position="59"/>
    </location>
</feature>
<accession>A0A2Z3GMQ4</accession>
<proteinExistence type="predicted"/>
<feature type="domain" description="Acyltransferase 3" evidence="2">
    <location>
        <begin position="8"/>
        <end position="328"/>
    </location>
</feature>
<dbReference type="PANTHER" id="PTHR23028">
    <property type="entry name" value="ACETYLTRANSFERASE"/>
    <property type="match status" value="1"/>
</dbReference>
<protein>
    <submittedName>
        <fullName evidence="3">Acyltransferase</fullName>
    </submittedName>
</protein>
<evidence type="ECO:0000259" key="2">
    <source>
        <dbReference type="Pfam" id="PF01757"/>
    </source>
</evidence>
<feature type="transmembrane region" description="Helical" evidence="1">
    <location>
        <begin position="225"/>
        <end position="241"/>
    </location>
</feature>
<feature type="transmembrane region" description="Helical" evidence="1">
    <location>
        <begin position="12"/>
        <end position="29"/>
    </location>
</feature>
<dbReference type="PANTHER" id="PTHR23028:SF134">
    <property type="entry name" value="PUTATIVE (AFU_ORTHOLOGUE AFUA_4G08520)-RELATED"/>
    <property type="match status" value="1"/>
</dbReference>
<dbReference type="Proteomes" id="UP000245999">
    <property type="component" value="Chromosome"/>
</dbReference>
<feature type="transmembrane region" description="Helical" evidence="1">
    <location>
        <begin position="247"/>
        <end position="270"/>
    </location>
</feature>
<feature type="transmembrane region" description="Helical" evidence="1">
    <location>
        <begin position="282"/>
        <end position="301"/>
    </location>
</feature>
<dbReference type="Pfam" id="PF01757">
    <property type="entry name" value="Acyl_transf_3"/>
    <property type="match status" value="1"/>
</dbReference>
<keyword evidence="1" id="KW-0812">Transmembrane</keyword>
<keyword evidence="3" id="KW-0012">Acyltransferase</keyword>
<dbReference type="AlphaFoldDB" id="A0A2Z3GMQ4"/>
<dbReference type="KEGG" id="hnv:DDQ68_21045"/>
<keyword evidence="1" id="KW-0472">Membrane</keyword>
<evidence type="ECO:0000313" key="4">
    <source>
        <dbReference type="Proteomes" id="UP000245999"/>
    </source>
</evidence>
<feature type="transmembrane region" description="Helical" evidence="1">
    <location>
        <begin position="195"/>
        <end position="213"/>
    </location>
</feature>
<keyword evidence="4" id="KW-1185">Reference proteome</keyword>
<dbReference type="InterPro" id="IPR050879">
    <property type="entry name" value="Acyltransferase_3"/>
</dbReference>
<organism evidence="3 4">
    <name type="scientific">Hymenobacter nivis</name>
    <dbReference type="NCBI Taxonomy" id="1850093"/>
    <lineage>
        <taxon>Bacteria</taxon>
        <taxon>Pseudomonadati</taxon>
        <taxon>Bacteroidota</taxon>
        <taxon>Cytophagia</taxon>
        <taxon>Cytophagales</taxon>
        <taxon>Hymenobacteraceae</taxon>
        <taxon>Hymenobacter</taxon>
    </lineage>
</organism>
<keyword evidence="3" id="KW-0808">Transferase</keyword>
<feature type="transmembrane region" description="Helical" evidence="1">
    <location>
        <begin position="164"/>
        <end position="183"/>
    </location>
</feature>
<gene>
    <name evidence="3" type="ORF">DDQ68_21045</name>
</gene>
<dbReference type="EMBL" id="CP029145">
    <property type="protein sequence ID" value="AWM35033.1"/>
    <property type="molecule type" value="Genomic_DNA"/>
</dbReference>